<organism evidence="1 2">
    <name type="scientific">Candidatus Enterococcus ferrettii</name>
    <dbReference type="NCBI Taxonomy" id="2815324"/>
    <lineage>
        <taxon>Bacteria</taxon>
        <taxon>Bacillati</taxon>
        <taxon>Bacillota</taxon>
        <taxon>Bacilli</taxon>
        <taxon>Lactobacillales</taxon>
        <taxon>Enterococcaceae</taxon>
        <taxon>Enterococcus</taxon>
    </lineage>
</organism>
<reference evidence="1 2" key="2">
    <citation type="submission" date="2024-02" db="EMBL/GenBank/DDBJ databases">
        <title>The Genome Sequence of Enterococcus sp. DIV0159.</title>
        <authorList>
            <person name="Earl A."/>
            <person name="Manson A."/>
            <person name="Gilmore M."/>
            <person name="Sanders J."/>
            <person name="Shea T."/>
            <person name="Howe W."/>
            <person name="Livny J."/>
            <person name="Cuomo C."/>
            <person name="Neafsey D."/>
            <person name="Birren B."/>
        </authorList>
    </citation>
    <scope>NUCLEOTIDE SEQUENCE [LARGE SCALE GENOMIC DNA]</scope>
    <source>
        <strain evidence="1 2">665A</strain>
    </source>
</reference>
<keyword evidence="2" id="KW-1185">Reference proteome</keyword>
<gene>
    <name evidence="1" type="ORF">JZO67_001291</name>
</gene>
<protein>
    <recommendedName>
        <fullName evidence="3">DUF3969 family protein</fullName>
    </recommendedName>
</protein>
<dbReference type="RefSeq" id="WP_242704626.1">
    <property type="nucleotide sequence ID" value="NZ_JAFREL020000001.1"/>
</dbReference>
<proteinExistence type="predicted"/>
<evidence type="ECO:0000313" key="1">
    <source>
        <dbReference type="EMBL" id="MEO1769340.1"/>
    </source>
</evidence>
<dbReference type="Proteomes" id="UP000664357">
    <property type="component" value="Unassembled WGS sequence"/>
</dbReference>
<reference evidence="1 2" key="1">
    <citation type="submission" date="2021-03" db="EMBL/GenBank/DDBJ databases">
        <authorList>
            <person name="Gilmore M.S."/>
            <person name="Schwartzman J."/>
            <person name="Van Tyne D."/>
            <person name="Martin M."/>
            <person name="Earl A.M."/>
            <person name="Manson A.L."/>
            <person name="Straub T."/>
            <person name="Salamzade R."/>
            <person name="Saavedra J."/>
            <person name="Lebreton F."/>
            <person name="Prichula J."/>
            <person name="Schaufler K."/>
            <person name="Gaca A."/>
            <person name="Sgardioli B."/>
            <person name="Wagenaar J."/>
            <person name="Strong T."/>
        </authorList>
    </citation>
    <scope>NUCLEOTIDE SEQUENCE [LARGE SCALE GENOMIC DNA]</scope>
    <source>
        <strain evidence="1 2">665A</strain>
    </source>
</reference>
<evidence type="ECO:0000313" key="2">
    <source>
        <dbReference type="Proteomes" id="UP000664357"/>
    </source>
</evidence>
<sequence length="117" mass="13529">MRTKMKLSARSKTDANIMLLVCIIGLLDSLKSGILAIEECEQYLFSPYTLEVLRRKGTDKRIIDIVHLGTELEDIESLLPDRLEANIQELYDNAKELLKEIKPEGIYYGEEKWLDKK</sequence>
<comment type="caution">
    <text evidence="1">The sequence shown here is derived from an EMBL/GenBank/DDBJ whole genome shotgun (WGS) entry which is preliminary data.</text>
</comment>
<dbReference type="EMBL" id="JAFREL020000001">
    <property type="protein sequence ID" value="MEO1769340.1"/>
    <property type="molecule type" value="Genomic_DNA"/>
</dbReference>
<name>A0ABV0EMZ6_9ENTE</name>
<dbReference type="InterPro" id="IPR025083">
    <property type="entry name" value="DUF3969"/>
</dbReference>
<accession>A0ABV0EMZ6</accession>
<dbReference type="Pfam" id="PF13108">
    <property type="entry name" value="DUF3969"/>
    <property type="match status" value="1"/>
</dbReference>
<evidence type="ECO:0008006" key="3">
    <source>
        <dbReference type="Google" id="ProtNLM"/>
    </source>
</evidence>